<dbReference type="PANTHER" id="PTHR33841">
    <property type="entry name" value="DNA METHYLTRANSFERASE YEEA-RELATED"/>
    <property type="match status" value="1"/>
</dbReference>
<feature type="domain" description="Type II methyltransferase M.TaqI-like" evidence="10">
    <location>
        <begin position="629"/>
        <end position="925"/>
    </location>
</feature>
<feature type="compositionally biased region" description="Polar residues" evidence="9">
    <location>
        <begin position="460"/>
        <end position="484"/>
    </location>
</feature>
<dbReference type="Pfam" id="PF07669">
    <property type="entry name" value="Eco57I"/>
    <property type="match status" value="1"/>
</dbReference>
<evidence type="ECO:0000256" key="6">
    <source>
        <dbReference type="ARBA" id="ARBA00023125"/>
    </source>
</evidence>
<feature type="coiled-coil region" evidence="8">
    <location>
        <begin position="698"/>
        <end position="744"/>
    </location>
</feature>
<dbReference type="InterPro" id="IPR023135">
    <property type="entry name" value="N6_DNA_MeTrfase_TaqI_C"/>
</dbReference>
<keyword evidence="4" id="KW-0949">S-adenosyl-L-methionine</keyword>
<keyword evidence="6" id="KW-0238">DNA-binding</keyword>
<dbReference type="InterPro" id="IPR002052">
    <property type="entry name" value="DNA_methylase_N6_adenine_CS"/>
</dbReference>
<evidence type="ECO:0000313" key="12">
    <source>
        <dbReference type="EMBL" id="HDR51012.1"/>
    </source>
</evidence>
<accession>A0A831LGI3</accession>
<dbReference type="AlphaFoldDB" id="A0A831LGI3"/>
<dbReference type="Pfam" id="PF12950">
    <property type="entry name" value="TaqI_C"/>
    <property type="match status" value="1"/>
</dbReference>
<dbReference type="SUPFAM" id="SSF53335">
    <property type="entry name" value="S-adenosyl-L-methionine-dependent methyltransferases"/>
    <property type="match status" value="1"/>
</dbReference>
<protein>
    <recommendedName>
        <fullName evidence="1">site-specific DNA-methyltransferase (adenine-specific)</fullName>
        <ecNumber evidence="1">2.1.1.72</ecNumber>
    </recommendedName>
</protein>
<dbReference type="GO" id="GO:0009007">
    <property type="term" value="F:site-specific DNA-methyltransferase (adenine-specific) activity"/>
    <property type="evidence" value="ECO:0007669"/>
    <property type="project" value="UniProtKB-EC"/>
</dbReference>
<keyword evidence="3" id="KW-0808">Transferase</keyword>
<dbReference type="InterPro" id="IPR050953">
    <property type="entry name" value="N4_N6_ade-DNA_methylase"/>
</dbReference>
<proteinExistence type="predicted"/>
<evidence type="ECO:0000259" key="11">
    <source>
        <dbReference type="Pfam" id="PF12950"/>
    </source>
</evidence>
<evidence type="ECO:0000256" key="3">
    <source>
        <dbReference type="ARBA" id="ARBA00022679"/>
    </source>
</evidence>
<dbReference type="Proteomes" id="UP000886047">
    <property type="component" value="Unassembled WGS sequence"/>
</dbReference>
<dbReference type="EMBL" id="DSDK01000290">
    <property type="protein sequence ID" value="HDR51012.1"/>
    <property type="molecule type" value="Genomic_DNA"/>
</dbReference>
<dbReference type="PROSITE" id="PS00092">
    <property type="entry name" value="N6_MTASE"/>
    <property type="match status" value="1"/>
</dbReference>
<dbReference type="PANTHER" id="PTHR33841:SF1">
    <property type="entry name" value="DNA METHYLTRANSFERASE A"/>
    <property type="match status" value="1"/>
</dbReference>
<keyword evidence="5" id="KW-0680">Restriction system</keyword>
<feature type="region of interest" description="Disordered" evidence="9">
    <location>
        <begin position="460"/>
        <end position="499"/>
    </location>
</feature>
<gene>
    <name evidence="12" type="ORF">ENN90_05230</name>
</gene>
<dbReference type="Gene3D" id="3.40.50.150">
    <property type="entry name" value="Vaccinia Virus protein VP39"/>
    <property type="match status" value="2"/>
</dbReference>
<dbReference type="GO" id="GO:0003677">
    <property type="term" value="F:DNA binding"/>
    <property type="evidence" value="ECO:0007669"/>
    <property type="project" value="UniProtKB-KW"/>
</dbReference>
<feature type="domain" description="TaqI-like C-terminal specificity" evidence="11">
    <location>
        <begin position="1026"/>
        <end position="1102"/>
    </location>
</feature>
<evidence type="ECO:0000259" key="10">
    <source>
        <dbReference type="Pfam" id="PF07669"/>
    </source>
</evidence>
<dbReference type="GO" id="GO:0032259">
    <property type="term" value="P:methylation"/>
    <property type="evidence" value="ECO:0007669"/>
    <property type="project" value="UniProtKB-KW"/>
</dbReference>
<comment type="caution">
    <text evidence="12">The sequence shown here is derived from an EMBL/GenBank/DDBJ whole genome shotgun (WGS) entry which is preliminary data.</text>
</comment>
<evidence type="ECO:0000256" key="7">
    <source>
        <dbReference type="ARBA" id="ARBA00047942"/>
    </source>
</evidence>
<dbReference type="InterPro" id="IPR025931">
    <property type="entry name" value="TaqI_C"/>
</dbReference>
<keyword evidence="2 12" id="KW-0489">Methyltransferase</keyword>
<keyword evidence="8" id="KW-0175">Coiled coil</keyword>
<evidence type="ECO:0000256" key="5">
    <source>
        <dbReference type="ARBA" id="ARBA00022747"/>
    </source>
</evidence>
<evidence type="ECO:0000256" key="1">
    <source>
        <dbReference type="ARBA" id="ARBA00011900"/>
    </source>
</evidence>
<dbReference type="InterPro" id="IPR011639">
    <property type="entry name" value="MethylTrfase_TaqI-like_dom"/>
</dbReference>
<reference evidence="12" key="1">
    <citation type="journal article" date="2020" name="mSystems">
        <title>Genome- and Community-Level Interaction Insights into Carbon Utilization and Element Cycling Functions of Hydrothermarchaeota in Hydrothermal Sediment.</title>
        <authorList>
            <person name="Zhou Z."/>
            <person name="Liu Y."/>
            <person name="Xu W."/>
            <person name="Pan J."/>
            <person name="Luo Z.H."/>
            <person name="Li M."/>
        </authorList>
    </citation>
    <scope>NUCLEOTIDE SEQUENCE [LARGE SCALE GENOMIC DNA]</scope>
    <source>
        <strain evidence="12">SpSt-1217</strain>
    </source>
</reference>
<dbReference type="EC" id="2.1.1.72" evidence="1"/>
<evidence type="ECO:0000256" key="8">
    <source>
        <dbReference type="SAM" id="Coils"/>
    </source>
</evidence>
<evidence type="ECO:0000256" key="2">
    <source>
        <dbReference type="ARBA" id="ARBA00022603"/>
    </source>
</evidence>
<sequence>MDKQQAQKIIKETFERPFNKDRFIKFVKNLLNRIDDAPFTYQGNYIPEKFRQYIRSLERIGKFSDGENSLDILIITLQKETSLERARTMQRNFIAWYLNGSRGGEMKDAALVAYVSPDSEDWRFSLVKMDYKFEKTKTGKVKVKEEFTPARRWSFLVGVSEKSHTAQSRLVKILANDEQNPTLAELEEAFNIETVTKEFFLKYRELFIRTKKALDRVVQTDPKVTADFEAKGVDTVNFSKKLLGQIVFLYFLQKKGWFGVGKDDDWGTGSKDFLRKLFEGKYGNYGNFFNDILEPLFYEALRIDRSHDDDYYSRFNCKIPFLNGGLFDPIGNYDWVHTDIHLPDDLFSNSRKTKEGDTGDGILDVFDRYNFTVREDEPLEKEVAIDPELLGKAYEKFNAIRPDNFDEYIIALKSGKKGAENKFNKKFGVYYTPRGIVHYMCQQSLINYLHTKVTQASQPETKVTQASQPETKVTQASQPETKVTQACPPEHKVAQASKPKPLNITRQDIENLIEVGELITEHEATALLKQEKIKNGIQKSTEYTALLSDSIRKNAAAIDKWLEDITVCDPAVGSGAFPVGMMNEIVRTRNVLSVFLQGNTGIPACDNTQKEMPLQRSDYEFKRRCIEHSLYGVDIDPGAVEIAKLRLWLSLVVDEEDIKNIRPLPNLDYRIMQGNSLISEFMGINFDAEPRTENSMFKDETAELIEQLQQKKDAFLNESNVTKKARLKEEVEDLLVEIFETKLRTQKADYFNRLKDIENKYAVLPNKAQREELIKQEKGKLYKESGFDLETAEKQLKEFTSGRQVKPFFLWNLYFSEVFHEKGGPARSSASGGGFDVVIANPPYGNIFTKKEKASLRKSFIELQFKIDAYSVFLIKGISLNKENGYLIYIIPSTFMDNYFEKNVRKNLLVRNSIEILIELDDSIFESAVVHSMIIGVIKQYPGKEHNVRVGYSIDLNFEKQDIPNEYFLKQEYASFSIRTYQHVDLLSKLKKDAVKLEKVIDIRQAIKSGNDKKYIHRKKINNSYKPIVGGKHIKKWLLDAPGLYIFYGGHLACPRDPKIFEQPKILIREAGKEITATYDGSGYYVMSSLYNAILINDKFSLVST</sequence>
<name>A0A831LGI3_9BACT</name>
<dbReference type="GO" id="GO:0009307">
    <property type="term" value="P:DNA restriction-modification system"/>
    <property type="evidence" value="ECO:0007669"/>
    <property type="project" value="UniProtKB-KW"/>
</dbReference>
<comment type="catalytic activity">
    <reaction evidence="7">
        <text>a 2'-deoxyadenosine in DNA + S-adenosyl-L-methionine = an N(6)-methyl-2'-deoxyadenosine in DNA + S-adenosyl-L-homocysteine + H(+)</text>
        <dbReference type="Rhea" id="RHEA:15197"/>
        <dbReference type="Rhea" id="RHEA-COMP:12418"/>
        <dbReference type="Rhea" id="RHEA-COMP:12419"/>
        <dbReference type="ChEBI" id="CHEBI:15378"/>
        <dbReference type="ChEBI" id="CHEBI:57856"/>
        <dbReference type="ChEBI" id="CHEBI:59789"/>
        <dbReference type="ChEBI" id="CHEBI:90615"/>
        <dbReference type="ChEBI" id="CHEBI:90616"/>
        <dbReference type="EC" id="2.1.1.72"/>
    </reaction>
</comment>
<dbReference type="InterPro" id="IPR029063">
    <property type="entry name" value="SAM-dependent_MTases_sf"/>
</dbReference>
<evidence type="ECO:0000256" key="4">
    <source>
        <dbReference type="ARBA" id="ARBA00022691"/>
    </source>
</evidence>
<organism evidence="12">
    <name type="scientific">Mariniphaga anaerophila</name>
    <dbReference type="NCBI Taxonomy" id="1484053"/>
    <lineage>
        <taxon>Bacteria</taxon>
        <taxon>Pseudomonadati</taxon>
        <taxon>Bacteroidota</taxon>
        <taxon>Bacteroidia</taxon>
        <taxon>Marinilabiliales</taxon>
        <taxon>Prolixibacteraceae</taxon>
        <taxon>Mariniphaga</taxon>
    </lineage>
</organism>
<dbReference type="Gene3D" id="3.90.220.10">
    <property type="entry name" value="Adenine-n6-DNA-methyltransferase Taqi, Chain A, domain 2"/>
    <property type="match status" value="1"/>
</dbReference>
<dbReference type="PRINTS" id="PR00507">
    <property type="entry name" value="N12N6MTFRASE"/>
</dbReference>
<evidence type="ECO:0000256" key="9">
    <source>
        <dbReference type="SAM" id="MobiDB-lite"/>
    </source>
</evidence>